<dbReference type="RefSeq" id="WP_142625222.1">
    <property type="nucleotide sequence ID" value="NZ_VIRM01000088.1"/>
</dbReference>
<sequence length="338" mass="35793">MRVRRLGAIAAAVVATTTLVTACGGDDNAGGGDGGGKVQLALVAYSTPQAAFEDVIKAFQQTPEGKNITFTQSYGASGDQSRAVANGLKADIVEFSLETDITRLVKAGIVAEDWNSGPTKGILTDSVVVIGTRKGNPKGLKTWDDLVKPGVEVLTPNPFTSGAARWNLLAGYGAKSNKGADQAAGIAYLDALLKNVPVQDDSGRKALQTFAGGKGDALLTYENEAIFAQQNGQELDYTIPDATLLIENPVAVTKTSAHPKEAQAFLKYLYTTEAQTIFAKNGYRPVIDGVTGFNWVTPPQLFTIQDLGGWDKITSEFFDSKTGKVAEIERKLGVATEK</sequence>
<keyword evidence="5" id="KW-0574">Periplasm</keyword>
<dbReference type="Gene3D" id="3.40.190.10">
    <property type="entry name" value="Periplasmic binding protein-like II"/>
    <property type="match status" value="2"/>
</dbReference>
<comment type="subcellular location">
    <subcellularLocation>
        <location evidence="1">Periplasm</location>
    </subcellularLocation>
</comment>
<name>A0A544XXS1_9ACTN</name>
<dbReference type="Proteomes" id="UP000316541">
    <property type="component" value="Unassembled WGS sequence"/>
</dbReference>
<keyword evidence="4 6" id="KW-0732">Signal</keyword>
<dbReference type="AlphaFoldDB" id="A0A544XXS1"/>
<keyword evidence="3" id="KW-0813">Transport</keyword>
<organism evidence="7 8">
    <name type="scientific">Microbispora hainanensis</name>
    <dbReference type="NCBI Taxonomy" id="568844"/>
    <lineage>
        <taxon>Bacteria</taxon>
        <taxon>Bacillati</taxon>
        <taxon>Actinomycetota</taxon>
        <taxon>Actinomycetes</taxon>
        <taxon>Streptosporangiales</taxon>
        <taxon>Streptosporangiaceae</taxon>
        <taxon>Microbispora</taxon>
    </lineage>
</organism>
<feature type="signal peptide" evidence="6">
    <location>
        <begin position="1"/>
        <end position="22"/>
    </location>
</feature>
<evidence type="ECO:0000313" key="7">
    <source>
        <dbReference type="EMBL" id="TQS09308.1"/>
    </source>
</evidence>
<evidence type="ECO:0000256" key="3">
    <source>
        <dbReference type="ARBA" id="ARBA00022448"/>
    </source>
</evidence>
<dbReference type="PANTHER" id="PTHR30368">
    <property type="entry name" value="SULFATE-BINDING PROTEIN"/>
    <property type="match status" value="1"/>
</dbReference>
<dbReference type="EMBL" id="VIRM01000088">
    <property type="protein sequence ID" value="TQS09308.1"/>
    <property type="molecule type" value="Genomic_DNA"/>
</dbReference>
<dbReference type="NCBIfam" id="TIGR00971">
    <property type="entry name" value="3a0106s03"/>
    <property type="match status" value="1"/>
</dbReference>
<evidence type="ECO:0000256" key="2">
    <source>
        <dbReference type="ARBA" id="ARBA00006099"/>
    </source>
</evidence>
<dbReference type="PANTHER" id="PTHR30368:SF2">
    <property type="entry name" value="SULFATE-BINDING PROTEIN"/>
    <property type="match status" value="1"/>
</dbReference>
<evidence type="ECO:0000313" key="8">
    <source>
        <dbReference type="Proteomes" id="UP000316541"/>
    </source>
</evidence>
<dbReference type="Pfam" id="PF13531">
    <property type="entry name" value="SBP_bac_11"/>
    <property type="match status" value="1"/>
</dbReference>
<dbReference type="InterPro" id="IPR005669">
    <property type="entry name" value="Thiosulph/SO4-bd"/>
</dbReference>
<dbReference type="SUPFAM" id="SSF53850">
    <property type="entry name" value="Periplasmic binding protein-like II"/>
    <property type="match status" value="1"/>
</dbReference>
<gene>
    <name evidence="7" type="ORF">FLX08_38640</name>
</gene>
<comment type="similarity">
    <text evidence="2">Belongs to the prokaryotic sulfate-binding protein family.</text>
</comment>
<evidence type="ECO:0000256" key="5">
    <source>
        <dbReference type="ARBA" id="ARBA00022764"/>
    </source>
</evidence>
<protein>
    <submittedName>
        <fullName evidence="7">Sulfate ABC transporter substrate-binding protein</fullName>
    </submittedName>
</protein>
<proteinExistence type="inferred from homology"/>
<comment type="caution">
    <text evidence="7">The sequence shown here is derived from an EMBL/GenBank/DDBJ whole genome shotgun (WGS) entry which is preliminary data.</text>
</comment>
<dbReference type="GO" id="GO:0042597">
    <property type="term" value="C:periplasmic space"/>
    <property type="evidence" value="ECO:0007669"/>
    <property type="project" value="UniProtKB-SubCell"/>
</dbReference>
<evidence type="ECO:0000256" key="1">
    <source>
        <dbReference type="ARBA" id="ARBA00004418"/>
    </source>
</evidence>
<dbReference type="GO" id="GO:1902358">
    <property type="term" value="P:sulfate transmembrane transport"/>
    <property type="evidence" value="ECO:0007669"/>
    <property type="project" value="InterPro"/>
</dbReference>
<evidence type="ECO:0000256" key="6">
    <source>
        <dbReference type="SAM" id="SignalP"/>
    </source>
</evidence>
<dbReference type="GO" id="GO:0140104">
    <property type="term" value="F:molecular carrier activity"/>
    <property type="evidence" value="ECO:0007669"/>
    <property type="project" value="InterPro"/>
</dbReference>
<dbReference type="PROSITE" id="PS51257">
    <property type="entry name" value="PROKAR_LIPOPROTEIN"/>
    <property type="match status" value="1"/>
</dbReference>
<accession>A0A544XXS1</accession>
<evidence type="ECO:0000256" key="4">
    <source>
        <dbReference type="ARBA" id="ARBA00022729"/>
    </source>
</evidence>
<feature type="chain" id="PRO_5022212433" evidence="6">
    <location>
        <begin position="23"/>
        <end position="338"/>
    </location>
</feature>
<reference evidence="7 8" key="1">
    <citation type="submission" date="2019-07" db="EMBL/GenBank/DDBJ databases">
        <title>Microbispora hainanensis DSM 45428.</title>
        <authorList>
            <person name="Thawai C."/>
        </authorList>
    </citation>
    <scope>NUCLEOTIDE SEQUENCE [LARGE SCALE GENOMIC DNA]</scope>
    <source>
        <strain evidence="7 8">DSM 45428</strain>
    </source>
</reference>